<dbReference type="Pfam" id="PF13614">
    <property type="entry name" value="AAA_31"/>
    <property type="match status" value="1"/>
</dbReference>
<dbReference type="Proteomes" id="UP000095553">
    <property type="component" value="Unassembled WGS sequence"/>
</dbReference>
<dbReference type="SUPFAM" id="SSF52540">
    <property type="entry name" value="P-loop containing nucleoside triphosphate hydrolases"/>
    <property type="match status" value="1"/>
</dbReference>
<evidence type="ECO:0000313" key="2">
    <source>
        <dbReference type="EMBL" id="CUM87668.1"/>
    </source>
</evidence>
<dbReference type="PANTHER" id="PTHR13696">
    <property type="entry name" value="P-LOOP CONTAINING NUCLEOSIDE TRIPHOSPHATE HYDROLASE"/>
    <property type="match status" value="1"/>
</dbReference>
<accession>A0A173SEI3</accession>
<dbReference type="Gene3D" id="3.40.50.300">
    <property type="entry name" value="P-loop containing nucleotide triphosphate hydrolases"/>
    <property type="match status" value="1"/>
</dbReference>
<proteinExistence type="predicted"/>
<dbReference type="InterPro" id="IPR025669">
    <property type="entry name" value="AAA_dom"/>
</dbReference>
<sequence length="257" mass="29045">MKTLSIINLKGGVAKTISSVNMAHVMAAVHGYKVLLIDNDKQGNASKIMNRHSYKKPGIAEIMTKRHIDMEQIIQETDYPNLDIVTANMNLLSANLEVMLDQQRPQQIRIKKALDQISSKYDYCVIDNAPDINISTINALVASDDVMIPITIDDFALDGLEELKEQINNTKEDLNPSLNFAGCFITQYDRQNEADVQGEEFLNTLEYPVFSTHIRRTPKMKPSTFARKPILEYSNRCGAAIDYKKLVEEYISKTKGE</sequence>
<reference evidence="2 3" key="1">
    <citation type="submission" date="2015-09" db="EMBL/GenBank/DDBJ databases">
        <authorList>
            <consortium name="Pathogen Informatics"/>
        </authorList>
    </citation>
    <scope>NUCLEOTIDE SEQUENCE [LARGE SCALE GENOMIC DNA]</scope>
    <source>
        <strain evidence="2 3">2789STDY5834959</strain>
    </source>
</reference>
<dbReference type="InterPro" id="IPR050678">
    <property type="entry name" value="DNA_Partitioning_ATPase"/>
</dbReference>
<dbReference type="CDD" id="cd02042">
    <property type="entry name" value="ParAB_family"/>
    <property type="match status" value="1"/>
</dbReference>
<name>A0A173SEI3_ANAHA</name>
<dbReference type="PANTHER" id="PTHR13696:SF52">
    <property type="entry name" value="PARA FAMILY PROTEIN CT_582"/>
    <property type="match status" value="1"/>
</dbReference>
<feature type="domain" description="AAA" evidence="1">
    <location>
        <begin position="1"/>
        <end position="179"/>
    </location>
</feature>
<gene>
    <name evidence="2" type="primary">soj_2</name>
    <name evidence="2" type="ORF">ERS852571_01112</name>
</gene>
<evidence type="ECO:0000259" key="1">
    <source>
        <dbReference type="Pfam" id="PF13614"/>
    </source>
</evidence>
<dbReference type="AlphaFoldDB" id="A0A173SEI3"/>
<dbReference type="RefSeq" id="WP_055072593.1">
    <property type="nucleotide sequence ID" value="NZ_CYXY01000005.1"/>
</dbReference>
<dbReference type="EMBL" id="CYXY01000005">
    <property type="protein sequence ID" value="CUM87668.1"/>
    <property type="molecule type" value="Genomic_DNA"/>
</dbReference>
<dbReference type="InterPro" id="IPR027417">
    <property type="entry name" value="P-loop_NTPase"/>
</dbReference>
<protein>
    <submittedName>
        <fullName evidence="2">Sporulation initiation inhibitor protein soj</fullName>
    </submittedName>
</protein>
<evidence type="ECO:0000313" key="3">
    <source>
        <dbReference type="Proteomes" id="UP000095553"/>
    </source>
</evidence>
<organism evidence="2 3">
    <name type="scientific">Anaerostipes hadrus</name>
    <dbReference type="NCBI Taxonomy" id="649756"/>
    <lineage>
        <taxon>Bacteria</taxon>
        <taxon>Bacillati</taxon>
        <taxon>Bacillota</taxon>
        <taxon>Clostridia</taxon>
        <taxon>Lachnospirales</taxon>
        <taxon>Lachnospiraceae</taxon>
        <taxon>Anaerostipes</taxon>
    </lineage>
</organism>